<dbReference type="Proteomes" id="UP001231189">
    <property type="component" value="Unassembled WGS sequence"/>
</dbReference>
<reference evidence="3" key="1">
    <citation type="submission" date="2023-07" db="EMBL/GenBank/DDBJ databases">
        <title>A chromosome-level genome assembly of Lolium multiflorum.</title>
        <authorList>
            <person name="Chen Y."/>
            <person name="Copetti D."/>
            <person name="Kolliker R."/>
            <person name="Studer B."/>
        </authorList>
    </citation>
    <scope>NUCLEOTIDE SEQUENCE</scope>
    <source>
        <strain evidence="3">02402/16</strain>
        <tissue evidence="3">Leaf</tissue>
    </source>
</reference>
<dbReference type="PANTHER" id="PTHR33026">
    <property type="entry name" value="OS06G0360600 PROTEIN"/>
    <property type="match status" value="1"/>
</dbReference>
<sequence>MVPPNQAPISDVFISSSCSVGANRGDTSSLRPSTSNSSLAGSLSRIRQNHLRTYKLQPHNISPKSILAIANHITLCEGHFQIWLGRIYPYTDRHESVRYWSGGFFYVKDTGVPASTKMLPPLKDRPATETSTWSANPHISDFPEIEKMARWISKLVSSGLSGKDLTMSWFTKRIQPLQHREQLMCSYGGRDDSMCATKDNLSSYSMDKRLRVMIKIPHYVHPHACNHDIYTKGAGPSFDSLEEKNLGFLLQTPLAGTSNPGAVSDAEEHDAAPPAKRKRGAASGSKAKHPREFPSSKTTKKLEKDQLCLKEIDTSNKQGGIEQFFAKSGKVVGAKPQKKKAKPSPALMPITPEVEVPPEPSSSVVPRKEEYVIQINNDVEQTVDSGKGASSSKPAPEEPVKTSADAPPNDASNNLNTRLLHEDMRKVMLEQKSQIERLSKKRRRKTSILLRYSRNASSQVYEISAQLKTLQAEHESLQATLKESQLNETRLKKELETKHEQAMSELNKKPKTSDNRVKTLASKLKADAMEIDNIIFPEDLQAREIESSRGRLQKGGEDTRARDAWRETYNHHFHYANPRTTSTRTVRKQRNTVSLGGKKREAI</sequence>
<organism evidence="3 4">
    <name type="scientific">Lolium multiflorum</name>
    <name type="common">Italian ryegrass</name>
    <name type="synonym">Lolium perenne subsp. multiflorum</name>
    <dbReference type="NCBI Taxonomy" id="4521"/>
    <lineage>
        <taxon>Eukaryota</taxon>
        <taxon>Viridiplantae</taxon>
        <taxon>Streptophyta</taxon>
        <taxon>Embryophyta</taxon>
        <taxon>Tracheophyta</taxon>
        <taxon>Spermatophyta</taxon>
        <taxon>Magnoliopsida</taxon>
        <taxon>Liliopsida</taxon>
        <taxon>Poales</taxon>
        <taxon>Poaceae</taxon>
        <taxon>BOP clade</taxon>
        <taxon>Pooideae</taxon>
        <taxon>Poodae</taxon>
        <taxon>Poeae</taxon>
        <taxon>Poeae Chloroplast Group 2 (Poeae type)</taxon>
        <taxon>Loliodinae</taxon>
        <taxon>Loliinae</taxon>
        <taxon>Lolium</taxon>
    </lineage>
</organism>
<accession>A0AAD8TY30</accession>
<protein>
    <submittedName>
        <fullName evidence="3">Uncharacterized protein</fullName>
    </submittedName>
</protein>
<feature type="region of interest" description="Disordered" evidence="2">
    <location>
        <begin position="330"/>
        <end position="367"/>
    </location>
</feature>
<evidence type="ECO:0000256" key="2">
    <source>
        <dbReference type="SAM" id="MobiDB-lite"/>
    </source>
</evidence>
<dbReference type="PANTHER" id="PTHR33026:SF7">
    <property type="entry name" value="OS03G0100275 PROTEIN"/>
    <property type="match status" value="1"/>
</dbReference>
<keyword evidence="1" id="KW-0175">Coiled coil</keyword>
<keyword evidence="4" id="KW-1185">Reference proteome</keyword>
<feature type="compositionally biased region" description="Polar residues" evidence="2">
    <location>
        <begin position="379"/>
        <end position="393"/>
    </location>
</feature>
<feature type="region of interest" description="Disordered" evidence="2">
    <location>
        <begin position="580"/>
        <end position="603"/>
    </location>
</feature>
<feature type="region of interest" description="Disordered" evidence="2">
    <location>
        <begin position="22"/>
        <end position="42"/>
    </location>
</feature>
<feature type="region of interest" description="Disordered" evidence="2">
    <location>
        <begin position="379"/>
        <end position="415"/>
    </location>
</feature>
<feature type="compositionally biased region" description="Low complexity" evidence="2">
    <location>
        <begin position="27"/>
        <end position="42"/>
    </location>
</feature>
<gene>
    <name evidence="3" type="ORF">QYE76_010864</name>
</gene>
<dbReference type="AlphaFoldDB" id="A0AAD8TY30"/>
<evidence type="ECO:0000313" key="4">
    <source>
        <dbReference type="Proteomes" id="UP001231189"/>
    </source>
</evidence>
<evidence type="ECO:0000313" key="3">
    <source>
        <dbReference type="EMBL" id="KAK1694167.1"/>
    </source>
</evidence>
<feature type="coiled-coil region" evidence="1">
    <location>
        <begin position="467"/>
        <end position="501"/>
    </location>
</feature>
<feature type="compositionally biased region" description="Basic and acidic residues" evidence="2">
    <location>
        <begin position="290"/>
        <end position="303"/>
    </location>
</feature>
<evidence type="ECO:0000256" key="1">
    <source>
        <dbReference type="SAM" id="Coils"/>
    </source>
</evidence>
<feature type="region of interest" description="Disordered" evidence="2">
    <location>
        <begin position="257"/>
        <end position="303"/>
    </location>
</feature>
<name>A0AAD8TY30_LOLMU</name>
<proteinExistence type="predicted"/>
<comment type="caution">
    <text evidence="3">The sequence shown here is derived from an EMBL/GenBank/DDBJ whole genome shotgun (WGS) entry which is preliminary data.</text>
</comment>
<dbReference type="EMBL" id="JAUUTY010000001">
    <property type="protein sequence ID" value="KAK1694167.1"/>
    <property type="molecule type" value="Genomic_DNA"/>
</dbReference>